<evidence type="ECO:0000256" key="2">
    <source>
        <dbReference type="PROSITE-ProRule" id="PRU00335"/>
    </source>
</evidence>
<keyword evidence="1 2" id="KW-0238">DNA-binding</keyword>
<evidence type="ECO:0000313" key="4">
    <source>
        <dbReference type="EMBL" id="UQS84235.1"/>
    </source>
</evidence>
<dbReference type="Pfam" id="PF00440">
    <property type="entry name" value="TetR_N"/>
    <property type="match status" value="1"/>
</dbReference>
<accession>A0ABY4PF14</accession>
<dbReference type="PROSITE" id="PS50977">
    <property type="entry name" value="HTH_TETR_2"/>
    <property type="match status" value="1"/>
</dbReference>
<dbReference type="PANTHER" id="PTHR43479">
    <property type="entry name" value="ACREF/ENVCD OPERON REPRESSOR-RELATED"/>
    <property type="match status" value="1"/>
</dbReference>
<name>A0ABY4PF14_9LACO</name>
<feature type="domain" description="HTH tetR-type" evidence="3">
    <location>
        <begin position="9"/>
        <end position="69"/>
    </location>
</feature>
<keyword evidence="5" id="KW-1185">Reference proteome</keyword>
<dbReference type="RefSeq" id="WP_249513419.1">
    <property type="nucleotide sequence ID" value="NZ_CP093365.1"/>
</dbReference>
<reference evidence="4 5" key="1">
    <citation type="journal article" date="2022" name="Int. J. Syst. Evol. Microbiol.">
        <title>Apilactobacillus apisilvae sp. nov., Nicolia spurrieriana gen. nov. sp. nov., Bombilactobacillus folatiphilus sp. nov. and Bombilactobacillus thymidiniphilus sp. nov., four new lactic acid bacterial isolates from stingless bees Tetragonula carbonaria and Austroplebeia australis.</title>
        <authorList>
            <person name="Oliphant S.A."/>
            <person name="Watson-Haigh N.S."/>
            <person name="Sumby K.M."/>
            <person name="Gardner J."/>
            <person name="Groom S."/>
            <person name="Jiranek V."/>
        </authorList>
    </citation>
    <scope>NUCLEOTIDE SEQUENCE [LARGE SCALE GENOMIC DNA]</scope>
    <source>
        <strain evidence="4 5">SG4_A1</strain>
    </source>
</reference>
<dbReference type="Gene3D" id="1.10.357.10">
    <property type="entry name" value="Tetracycline Repressor, domain 2"/>
    <property type="match status" value="1"/>
</dbReference>
<dbReference type="PANTHER" id="PTHR43479:SF11">
    <property type="entry name" value="ACREF_ENVCD OPERON REPRESSOR-RELATED"/>
    <property type="match status" value="1"/>
</dbReference>
<dbReference type="InterPro" id="IPR050624">
    <property type="entry name" value="HTH-type_Tx_Regulator"/>
</dbReference>
<dbReference type="EMBL" id="CP093365">
    <property type="protein sequence ID" value="UQS84235.1"/>
    <property type="molecule type" value="Genomic_DNA"/>
</dbReference>
<sequence>MDSTIPTKLTAKYKIARSLIDLLQHNDMHHVTITQVCRYAHINRSTFYHYYKSLDEVLDDIQQYYKRIISEFFTTSKHLDDYHSNYDHYVHSFLKYIQMNAKSFRVLLSSDCIDSFKQNALEIAHKINIYKETKEEQRYAVAGDVELIRHWLYSDHPTSLEHLSEVFIKFIPHI</sequence>
<evidence type="ECO:0000256" key="1">
    <source>
        <dbReference type="ARBA" id="ARBA00023125"/>
    </source>
</evidence>
<feature type="DNA-binding region" description="H-T-H motif" evidence="2">
    <location>
        <begin position="32"/>
        <end position="51"/>
    </location>
</feature>
<dbReference type="SUPFAM" id="SSF46689">
    <property type="entry name" value="Homeodomain-like"/>
    <property type="match status" value="1"/>
</dbReference>
<organism evidence="4 5">
    <name type="scientific">Bombilactobacillus thymidiniphilus</name>
    <dbReference type="NCBI Taxonomy" id="2923363"/>
    <lineage>
        <taxon>Bacteria</taxon>
        <taxon>Bacillati</taxon>
        <taxon>Bacillota</taxon>
        <taxon>Bacilli</taxon>
        <taxon>Lactobacillales</taxon>
        <taxon>Lactobacillaceae</taxon>
        <taxon>Bombilactobacillus</taxon>
    </lineage>
</organism>
<dbReference type="InterPro" id="IPR001647">
    <property type="entry name" value="HTH_TetR"/>
</dbReference>
<gene>
    <name evidence="4" type="ORF">MOO47_03550</name>
</gene>
<evidence type="ECO:0000259" key="3">
    <source>
        <dbReference type="PROSITE" id="PS50977"/>
    </source>
</evidence>
<proteinExistence type="predicted"/>
<dbReference type="InterPro" id="IPR009057">
    <property type="entry name" value="Homeodomain-like_sf"/>
</dbReference>
<protein>
    <submittedName>
        <fullName evidence="4">TetR/AcrR family transcriptional regulator</fullName>
    </submittedName>
</protein>
<evidence type="ECO:0000313" key="5">
    <source>
        <dbReference type="Proteomes" id="UP000831947"/>
    </source>
</evidence>
<dbReference type="Proteomes" id="UP000831947">
    <property type="component" value="Chromosome"/>
</dbReference>